<keyword evidence="4" id="KW-1133">Transmembrane helix</keyword>
<reference evidence="10" key="1">
    <citation type="submission" date="2020-11" db="EMBL/GenBank/DDBJ databases">
        <authorList>
            <person name="Tran Van P."/>
        </authorList>
    </citation>
    <scope>NUCLEOTIDE SEQUENCE</scope>
</reference>
<keyword evidence="5 8" id="KW-0406">Ion transport</keyword>
<dbReference type="GO" id="GO:0030322">
    <property type="term" value="P:stabilization of membrane potential"/>
    <property type="evidence" value="ECO:0007669"/>
    <property type="project" value="TreeGrafter"/>
</dbReference>
<comment type="subcellular location">
    <subcellularLocation>
        <location evidence="1">Membrane</location>
        <topology evidence="1">Multi-pass membrane protein</topology>
    </subcellularLocation>
</comment>
<evidence type="ECO:0000256" key="5">
    <source>
        <dbReference type="ARBA" id="ARBA00023065"/>
    </source>
</evidence>
<dbReference type="InterPro" id="IPR003280">
    <property type="entry name" value="2pore_dom_K_chnl"/>
</dbReference>
<dbReference type="GO" id="GO:0015271">
    <property type="term" value="F:outward rectifier potassium channel activity"/>
    <property type="evidence" value="ECO:0007669"/>
    <property type="project" value="TreeGrafter"/>
</dbReference>
<feature type="domain" description="Potassium channel" evidence="9">
    <location>
        <begin position="243"/>
        <end position="320"/>
    </location>
</feature>
<evidence type="ECO:0000259" key="9">
    <source>
        <dbReference type="Pfam" id="PF07885"/>
    </source>
</evidence>
<evidence type="ECO:0000256" key="2">
    <source>
        <dbReference type="ARBA" id="ARBA00022448"/>
    </source>
</evidence>
<evidence type="ECO:0000256" key="6">
    <source>
        <dbReference type="ARBA" id="ARBA00023136"/>
    </source>
</evidence>
<dbReference type="Gene3D" id="1.10.287.70">
    <property type="match status" value="1"/>
</dbReference>
<dbReference type="PRINTS" id="PR01586">
    <property type="entry name" value="TWIKCHANNEL"/>
</dbReference>
<organism evidence="10">
    <name type="scientific">Cyprideis torosa</name>
    <dbReference type="NCBI Taxonomy" id="163714"/>
    <lineage>
        <taxon>Eukaryota</taxon>
        <taxon>Metazoa</taxon>
        <taxon>Ecdysozoa</taxon>
        <taxon>Arthropoda</taxon>
        <taxon>Crustacea</taxon>
        <taxon>Oligostraca</taxon>
        <taxon>Ostracoda</taxon>
        <taxon>Podocopa</taxon>
        <taxon>Podocopida</taxon>
        <taxon>Cytherocopina</taxon>
        <taxon>Cytheroidea</taxon>
        <taxon>Cytherideidae</taxon>
        <taxon>Cyprideis</taxon>
    </lineage>
</organism>
<evidence type="ECO:0000256" key="7">
    <source>
        <dbReference type="ARBA" id="ARBA00023303"/>
    </source>
</evidence>
<comment type="similarity">
    <text evidence="8">Belongs to the two pore domain potassium channel (TC 1.A.1.8) family.</text>
</comment>
<evidence type="ECO:0000256" key="3">
    <source>
        <dbReference type="ARBA" id="ARBA00022692"/>
    </source>
</evidence>
<gene>
    <name evidence="10" type="ORF">CTOB1V02_LOCUS3339</name>
</gene>
<dbReference type="OrthoDB" id="297496at2759"/>
<feature type="domain" description="Potassium channel" evidence="9">
    <location>
        <begin position="145"/>
        <end position="206"/>
    </location>
</feature>
<dbReference type="SUPFAM" id="SSF81324">
    <property type="entry name" value="Voltage-gated potassium channels"/>
    <property type="match status" value="2"/>
</dbReference>
<keyword evidence="7 8" id="KW-0407">Ion channel</keyword>
<protein>
    <recommendedName>
        <fullName evidence="9">Potassium channel domain-containing protein</fullName>
    </recommendedName>
</protein>
<evidence type="ECO:0000313" key="10">
    <source>
        <dbReference type="EMBL" id="CAD7225397.1"/>
    </source>
</evidence>
<evidence type="ECO:0000256" key="8">
    <source>
        <dbReference type="RuleBase" id="RU003857"/>
    </source>
</evidence>
<dbReference type="PANTHER" id="PTHR11003:SF249">
    <property type="entry name" value="TWO PORE POTASSIUM CHANNEL PROTEIN SUP-9"/>
    <property type="match status" value="1"/>
</dbReference>
<dbReference type="GO" id="GO:0022841">
    <property type="term" value="F:potassium ion leak channel activity"/>
    <property type="evidence" value="ECO:0007669"/>
    <property type="project" value="TreeGrafter"/>
</dbReference>
<dbReference type="InterPro" id="IPR005408">
    <property type="entry name" value="2pore_dom_K_chnl_TWIK"/>
</dbReference>
<dbReference type="PANTHER" id="PTHR11003">
    <property type="entry name" value="POTASSIUM CHANNEL, SUBFAMILY K"/>
    <property type="match status" value="1"/>
</dbReference>
<evidence type="ECO:0000256" key="4">
    <source>
        <dbReference type="ARBA" id="ARBA00022989"/>
    </source>
</evidence>
<sequence length="391" mass="43729">MTLNMTAGDPEDIPESTPCGIYPSIPESTPSSSHLHRFPHSVQRSTTYGSLLLPLPSSTPHTLFGFRRSTFFLLIFIIVYVLSLCLISIALSTLESKTELQVKKRFAIARDKFLADHSTVEAEDLESFIKEVVNAQIHGVSVFGNLTTTENWSFGQSFFFAATVVTTIGYGHVHPLSESGKLFCIMFALVGVPFTIVLLTSFVERLKIPCNVVLCFLMDKLSHLYQPFYIRVLHLLCLILFILVIFFLLPSWVFMAIEPGWGYLDSIYYCFISLTSIGLGDFIPGDAPKQEYRTLYKAITTVYLYVGLSFMMLLLSVYSDIPQLNLGFSFLSVSDYGSDPERIGIGHYLHKNYLSGGGENIRHVRRVISRPDDVSSPEDITPGGPPHSHIP</sequence>
<keyword evidence="6" id="KW-0472">Membrane</keyword>
<dbReference type="Pfam" id="PF07885">
    <property type="entry name" value="Ion_trans_2"/>
    <property type="match status" value="2"/>
</dbReference>
<proteinExistence type="inferred from homology"/>
<dbReference type="EMBL" id="OB660563">
    <property type="protein sequence ID" value="CAD7225397.1"/>
    <property type="molecule type" value="Genomic_DNA"/>
</dbReference>
<keyword evidence="2 8" id="KW-0813">Transport</keyword>
<dbReference type="PRINTS" id="PR01333">
    <property type="entry name" value="2POREKCHANEL"/>
</dbReference>
<evidence type="ECO:0000256" key="1">
    <source>
        <dbReference type="ARBA" id="ARBA00004141"/>
    </source>
</evidence>
<dbReference type="InterPro" id="IPR013099">
    <property type="entry name" value="K_chnl_dom"/>
</dbReference>
<dbReference type="GO" id="GO:0005886">
    <property type="term" value="C:plasma membrane"/>
    <property type="evidence" value="ECO:0007669"/>
    <property type="project" value="TreeGrafter"/>
</dbReference>
<keyword evidence="3 8" id="KW-0812">Transmembrane</keyword>
<dbReference type="AlphaFoldDB" id="A0A7R8W7T9"/>
<name>A0A7R8W7T9_9CRUS</name>
<accession>A0A7R8W7T9</accession>